<dbReference type="Proteomes" id="UP000245629">
    <property type="component" value="Chromosome 2"/>
</dbReference>
<feature type="transmembrane region" description="Helical" evidence="9">
    <location>
        <begin position="340"/>
        <end position="367"/>
    </location>
</feature>
<protein>
    <submittedName>
        <fullName evidence="10">ABC transporter permease</fullName>
    </submittedName>
</protein>
<feature type="transmembrane region" description="Helical" evidence="9">
    <location>
        <begin position="413"/>
        <end position="434"/>
    </location>
</feature>
<keyword evidence="5" id="KW-0029">Amino-acid transport</keyword>
<keyword evidence="2" id="KW-0813">Transport</keyword>
<dbReference type="RefSeq" id="WP_109326830.1">
    <property type="nucleotide sequence ID" value="NZ_CP029353.1"/>
</dbReference>
<dbReference type="CDD" id="cd06581">
    <property type="entry name" value="TM_PBP1_LivM_like"/>
    <property type="match status" value="1"/>
</dbReference>
<dbReference type="KEGG" id="azz:DEW08_10260"/>
<keyword evidence="3" id="KW-1003">Cell membrane</keyword>
<feature type="transmembrane region" description="Helical" evidence="9">
    <location>
        <begin position="99"/>
        <end position="118"/>
    </location>
</feature>
<dbReference type="GO" id="GO:0005886">
    <property type="term" value="C:plasma membrane"/>
    <property type="evidence" value="ECO:0007669"/>
    <property type="project" value="UniProtKB-SubCell"/>
</dbReference>
<feature type="transmembrane region" description="Helical" evidence="9">
    <location>
        <begin position="224"/>
        <end position="250"/>
    </location>
</feature>
<evidence type="ECO:0000256" key="7">
    <source>
        <dbReference type="ARBA" id="ARBA00023136"/>
    </source>
</evidence>
<keyword evidence="11" id="KW-1185">Reference proteome</keyword>
<evidence type="ECO:0000256" key="6">
    <source>
        <dbReference type="ARBA" id="ARBA00022989"/>
    </source>
</evidence>
<comment type="subcellular location">
    <subcellularLocation>
        <location evidence="1">Cell membrane</location>
        <topology evidence="1">Multi-pass membrane protein</topology>
    </subcellularLocation>
</comment>
<keyword evidence="4 9" id="KW-0812">Transmembrane</keyword>
<dbReference type="OrthoDB" id="8126477at2"/>
<name>A0A2S2CQ19_9PROT</name>
<organism evidence="10 11">
    <name type="scientific">Azospirillum thermophilum</name>
    <dbReference type="NCBI Taxonomy" id="2202148"/>
    <lineage>
        <taxon>Bacteria</taxon>
        <taxon>Pseudomonadati</taxon>
        <taxon>Pseudomonadota</taxon>
        <taxon>Alphaproteobacteria</taxon>
        <taxon>Rhodospirillales</taxon>
        <taxon>Azospirillaceae</taxon>
        <taxon>Azospirillum</taxon>
    </lineage>
</organism>
<dbReference type="AlphaFoldDB" id="A0A2S2CQ19"/>
<proteinExistence type="inferred from homology"/>
<feature type="transmembrane region" description="Helical" evidence="9">
    <location>
        <begin position="143"/>
        <end position="163"/>
    </location>
</feature>
<dbReference type="GO" id="GO:0006865">
    <property type="term" value="P:amino acid transport"/>
    <property type="evidence" value="ECO:0007669"/>
    <property type="project" value="UniProtKB-KW"/>
</dbReference>
<feature type="transmembrane region" description="Helical" evidence="9">
    <location>
        <begin position="457"/>
        <end position="485"/>
    </location>
</feature>
<dbReference type="GO" id="GO:0015658">
    <property type="term" value="F:branched-chain amino acid transmembrane transporter activity"/>
    <property type="evidence" value="ECO:0007669"/>
    <property type="project" value="InterPro"/>
</dbReference>
<reference evidence="11" key="1">
    <citation type="submission" date="2018-05" db="EMBL/GenBank/DDBJ databases">
        <title>Azospirillum thermophila sp. nov., a novel isolated from hot spring.</title>
        <authorList>
            <person name="Zhao Z."/>
        </authorList>
    </citation>
    <scope>NUCLEOTIDE SEQUENCE [LARGE SCALE GENOMIC DNA]</scope>
    <source>
        <strain evidence="11">CFH 70021</strain>
    </source>
</reference>
<accession>A0A2S2CQ19</accession>
<dbReference type="PANTHER" id="PTHR11795:SF442">
    <property type="entry name" value="ABC TRANSPORTER ATP-BINDING PROTEIN"/>
    <property type="match status" value="1"/>
</dbReference>
<evidence type="ECO:0000256" key="1">
    <source>
        <dbReference type="ARBA" id="ARBA00004651"/>
    </source>
</evidence>
<feature type="transmembrane region" description="Helical" evidence="9">
    <location>
        <begin position="257"/>
        <end position="280"/>
    </location>
</feature>
<dbReference type="CDD" id="cd06582">
    <property type="entry name" value="TM_PBP1_LivH_like"/>
    <property type="match status" value="1"/>
</dbReference>
<feature type="transmembrane region" description="Helical" evidence="9">
    <location>
        <begin position="506"/>
        <end position="527"/>
    </location>
</feature>
<feature type="transmembrane region" description="Helical" evidence="9">
    <location>
        <begin position="547"/>
        <end position="569"/>
    </location>
</feature>
<evidence type="ECO:0000256" key="8">
    <source>
        <dbReference type="ARBA" id="ARBA00037998"/>
    </source>
</evidence>
<feature type="transmembrane region" description="Helical" evidence="9">
    <location>
        <begin position="581"/>
        <end position="603"/>
    </location>
</feature>
<evidence type="ECO:0000256" key="4">
    <source>
        <dbReference type="ARBA" id="ARBA00022692"/>
    </source>
</evidence>
<dbReference type="InterPro" id="IPR043428">
    <property type="entry name" value="LivM-like"/>
</dbReference>
<evidence type="ECO:0000256" key="2">
    <source>
        <dbReference type="ARBA" id="ARBA00022448"/>
    </source>
</evidence>
<dbReference type="InterPro" id="IPR052157">
    <property type="entry name" value="BCAA_transport_permease"/>
</dbReference>
<evidence type="ECO:0000313" key="11">
    <source>
        <dbReference type="Proteomes" id="UP000245629"/>
    </source>
</evidence>
<evidence type="ECO:0000256" key="9">
    <source>
        <dbReference type="SAM" id="Phobius"/>
    </source>
</evidence>
<feature type="transmembrane region" description="Helical" evidence="9">
    <location>
        <begin position="183"/>
        <end position="204"/>
    </location>
</feature>
<evidence type="ECO:0000313" key="10">
    <source>
        <dbReference type="EMBL" id="AWK86572.1"/>
    </source>
</evidence>
<dbReference type="EMBL" id="CP029353">
    <property type="protein sequence ID" value="AWK86572.1"/>
    <property type="molecule type" value="Genomic_DNA"/>
</dbReference>
<comment type="similarity">
    <text evidence="8">Belongs to the binding-protein-dependent transport system permease family. LivHM subfamily.</text>
</comment>
<gene>
    <name evidence="10" type="ORF">DEW08_10260</name>
</gene>
<dbReference type="PANTHER" id="PTHR11795">
    <property type="entry name" value="BRANCHED-CHAIN AMINO ACID TRANSPORT SYSTEM PERMEASE PROTEIN LIVH"/>
    <property type="match status" value="1"/>
</dbReference>
<dbReference type="InterPro" id="IPR001851">
    <property type="entry name" value="ABC_transp_permease"/>
</dbReference>
<keyword evidence="7 9" id="KW-0472">Membrane</keyword>
<feature type="transmembrane region" description="Helical" evidence="9">
    <location>
        <begin position="62"/>
        <end position="87"/>
    </location>
</feature>
<feature type="transmembrane region" description="Helical" evidence="9">
    <location>
        <begin position="313"/>
        <end position="333"/>
    </location>
</feature>
<evidence type="ECO:0000256" key="5">
    <source>
        <dbReference type="ARBA" id="ARBA00022970"/>
    </source>
</evidence>
<dbReference type="Pfam" id="PF02653">
    <property type="entry name" value="BPD_transp_2"/>
    <property type="match status" value="2"/>
</dbReference>
<evidence type="ECO:0000256" key="3">
    <source>
        <dbReference type="ARBA" id="ARBA00022475"/>
    </source>
</evidence>
<keyword evidence="6 9" id="KW-1133">Transmembrane helix</keyword>
<sequence>MSFLLVQCLSGLATAATLFLVSSGLTIVFGVTRIVNFAHGSFYMLGAYVGWSLIERWGSTPLGFWGGVAGSALAVGLLGAVMEVALLRRLYRSPELFQLLATFGVVLVVQDAAAALWGPEDLLGRRAPGLKGSVEILGQPFPLYDLVLVALGPLVLGALWLLFNRTRWGTLVRAATQDREMTAALGVNQATLFTGVLFLGSALAGLGGALQVPREAVTLHMDMAIVVEAFVVVVVGGMGSLPGAFLASLLIGQLQAFGILVFPQITLVLVFLFMAVVLVLRPHGLLGRAEEVPPTAANPGPPLVAATGWRGRAPALLLGLLALAPLAAGDYTLIVLTEMVILALFAASLHLLIGLGGLVSFGHAAWFGLGAYGAALAVKHLAAPMPLALAAAPLLAGAGALAAGWFCVRRSGLYFAMLTLAFAQIVWSVAFQWYEVTGGDNGLLGIWPPGWAAGKPAFYLLTLALCGGALALLRRAAFAPFGYALRAGRDSALRAEAVGIDVRAHQWAAFGLAGAAAGFGGGLYAFAKGSVFPTLLAVPMSVDGLVMVLLGGLQTLSGPVAGAALFHLLEAEVMRLTDLWRLALGVVILALVLAFPKGVVGFLRERMGGGAS</sequence>
<feature type="transmembrane region" description="Helical" evidence="9">
    <location>
        <begin position="387"/>
        <end position="406"/>
    </location>
</feature>